<protein>
    <submittedName>
        <fullName evidence="1">Uncharacterized protein</fullName>
    </submittedName>
</protein>
<organism evidence="1 2">
    <name type="scientific">Naganishia adeliensis</name>
    <dbReference type="NCBI Taxonomy" id="92952"/>
    <lineage>
        <taxon>Eukaryota</taxon>
        <taxon>Fungi</taxon>
        <taxon>Dikarya</taxon>
        <taxon>Basidiomycota</taxon>
        <taxon>Agaricomycotina</taxon>
        <taxon>Tremellomycetes</taxon>
        <taxon>Filobasidiales</taxon>
        <taxon>Filobasidiaceae</taxon>
        <taxon>Naganishia</taxon>
    </lineage>
</organism>
<evidence type="ECO:0000313" key="2">
    <source>
        <dbReference type="Proteomes" id="UP001230649"/>
    </source>
</evidence>
<sequence length="1135" mass="120903">MAAYPQTMPQTAYRRAIPPPTGMNPPFPTYQASVVPPSAGVNMPPTSVPMPNRAGARPPQAFCSNPAAQPGSIPAPPMKGTLRPGERIRVGNDTVIIEKYLSEGGYAHVYLTHSETPLGPNKLTTHCLKRLAFQEEQAPDMMKDVEKEIEVMKALRGNPWIVEYLGSEVRRTAGTAGHGSGWEVFILMEFCSGGGIIDLLNKRLRDRLKEAEILSIFADVCEAVAYMHSLPKPLLHRDLKIENILCHPTSPNNPPGSSSISSFRYKLCDFGSTTYPSAHAPRNKREADEQAYDLNRHTTLQYRSPEMVEPLLGLPVGLPSDVWALGVLLYKLCYYTTPFEEHGPLAIVNAKYVFPSFPVYSPKLQHVIDQPARRPSVFDILNQVHRMRGTQPSRNYQQVPTIVEPRQAPASFSSARAPSNPSSGNLLDFTNSKPISASPSSNSFLAATIQPQRRGRPTRGPVAPPPATQTSASSLTASPQAYGSRMLPQSRSSPTPSNASRPQSISPQPQLVSDIKQFAADFSDAFEPEGSKSASQTGVPRPQGENSDSFGFENSFAPSPTLNASTQKLSPLTTSKSLQPGVGNGVSSSSGFETSFSPASPADNAALSSSKTANVPATKVEYSPGAERASSNPGAEISFEDRYPSLERLHSNNSANSPSGSSPLLSPLNSASGNGANAYAKPQRGGNLQRSMPSYHQASLTGGALGEGHAPFNDINGGVPLPRSNQVTGTAFKMSDSTPERSPSYKEEAAFERIGSPSASPGESSLPDYIDMPSPTAEPARVTPIPEPAIQPTPSVQMTENRSAAPDPAPMRDLLTGDDGTSLPFLSMQPSKQPLRPMTGTKAPPPLAAKPPSLSVNLGSARPSLSKTHSSMYDAEWSPLEAAKRDLSKTSDLQSSSATEAIQLGSRHQQFVTSPMTEDKQPLLSGSQAPLPRDDPVQGNLRSQTLGYRSADTAIPATKPSTYPIPGEKSLPTASGRPDSSRRDSSINALVSGFEAIKSSDSGSSLHGRERPVAAKKPQVAIKPDQLKASGRGASPSSNASSDLTRNRSISGSEGFASRTSNNTPLTEAEPGADTRTRIPTQTERPAASIDDQPETTRRNVNALIAQWNQAGPPAQGTPASALRAKPAIGTGRRL</sequence>
<gene>
    <name evidence="1" type="ORF">QFC20_002777</name>
</gene>
<accession>A0ACC2WH37</accession>
<proteinExistence type="predicted"/>
<comment type="caution">
    <text evidence="1">The sequence shown here is derived from an EMBL/GenBank/DDBJ whole genome shotgun (WGS) entry which is preliminary data.</text>
</comment>
<name>A0ACC2WH37_9TREE</name>
<keyword evidence="2" id="KW-1185">Reference proteome</keyword>
<evidence type="ECO:0000313" key="1">
    <source>
        <dbReference type="EMBL" id="KAJ9110736.1"/>
    </source>
</evidence>
<dbReference type="EMBL" id="JASBWS010000022">
    <property type="protein sequence ID" value="KAJ9110736.1"/>
    <property type="molecule type" value="Genomic_DNA"/>
</dbReference>
<reference evidence="1" key="1">
    <citation type="submission" date="2023-04" db="EMBL/GenBank/DDBJ databases">
        <title>Draft Genome sequencing of Naganishia species isolated from polar environments using Oxford Nanopore Technology.</title>
        <authorList>
            <person name="Leo P."/>
            <person name="Venkateswaran K."/>
        </authorList>
    </citation>
    <scope>NUCLEOTIDE SEQUENCE</scope>
    <source>
        <strain evidence="1">MNA-CCFEE 5262</strain>
    </source>
</reference>
<dbReference type="Proteomes" id="UP001230649">
    <property type="component" value="Unassembled WGS sequence"/>
</dbReference>